<organism evidence="4 5">
    <name type="scientific">Flavobacterium jumunjinense</name>
    <dbReference type="NCBI Taxonomy" id="998845"/>
    <lineage>
        <taxon>Bacteria</taxon>
        <taxon>Pseudomonadati</taxon>
        <taxon>Bacteroidota</taxon>
        <taxon>Flavobacteriia</taxon>
        <taxon>Flavobacteriales</taxon>
        <taxon>Flavobacteriaceae</taxon>
        <taxon>Flavobacterium</taxon>
    </lineage>
</organism>
<dbReference type="Pfam" id="PF06739">
    <property type="entry name" value="SBBP"/>
    <property type="match status" value="1"/>
</dbReference>
<feature type="domain" description="Secretion system C-terminal sorting" evidence="3">
    <location>
        <begin position="498"/>
        <end position="566"/>
    </location>
</feature>
<accession>A0ABV5GKC7</accession>
<evidence type="ECO:0000256" key="2">
    <source>
        <dbReference type="SAM" id="SignalP"/>
    </source>
</evidence>
<proteinExistence type="predicted"/>
<evidence type="ECO:0000313" key="4">
    <source>
        <dbReference type="EMBL" id="MFB9095431.1"/>
    </source>
</evidence>
<comment type="caution">
    <text evidence="4">The sequence shown here is derived from an EMBL/GenBank/DDBJ whole genome shotgun (WGS) entry which is preliminary data.</text>
</comment>
<dbReference type="NCBIfam" id="TIGR04183">
    <property type="entry name" value="Por_Secre_tail"/>
    <property type="match status" value="1"/>
</dbReference>
<feature type="signal peptide" evidence="2">
    <location>
        <begin position="1"/>
        <end position="19"/>
    </location>
</feature>
<name>A0ABV5GKC7_9FLAO</name>
<dbReference type="Pfam" id="PF18962">
    <property type="entry name" value="Por_Secre_tail"/>
    <property type="match status" value="1"/>
</dbReference>
<reference evidence="4 5" key="1">
    <citation type="submission" date="2024-09" db="EMBL/GenBank/DDBJ databases">
        <authorList>
            <person name="Sun Q."/>
            <person name="Mori K."/>
        </authorList>
    </citation>
    <scope>NUCLEOTIDE SEQUENCE [LARGE SCALE GENOMIC DNA]</scope>
    <source>
        <strain evidence="4 5">CECT 7955</strain>
    </source>
</reference>
<dbReference type="Proteomes" id="UP001589607">
    <property type="component" value="Unassembled WGS sequence"/>
</dbReference>
<dbReference type="InterPro" id="IPR026444">
    <property type="entry name" value="Secre_tail"/>
</dbReference>
<dbReference type="PANTHER" id="PTHR35580">
    <property type="entry name" value="CELL SURFACE GLYCOPROTEIN (S-LAYER PROTEIN)-LIKE PROTEIN"/>
    <property type="match status" value="1"/>
</dbReference>
<dbReference type="PANTHER" id="PTHR35580:SF1">
    <property type="entry name" value="PHYTASE-LIKE DOMAIN-CONTAINING PROTEIN"/>
    <property type="match status" value="1"/>
</dbReference>
<dbReference type="InterPro" id="IPR052918">
    <property type="entry name" value="Motility_Chemotaxis_Reg"/>
</dbReference>
<keyword evidence="1 2" id="KW-0732">Signal</keyword>
<evidence type="ECO:0000256" key="1">
    <source>
        <dbReference type="ARBA" id="ARBA00022729"/>
    </source>
</evidence>
<dbReference type="RefSeq" id="WP_236456995.1">
    <property type="nucleotide sequence ID" value="NZ_CBCSGE010000010.1"/>
</dbReference>
<evidence type="ECO:0000259" key="3">
    <source>
        <dbReference type="Pfam" id="PF18962"/>
    </source>
</evidence>
<sequence>MKKTIILFLLCFTKLFSQAPTIEWAGRIGGNYFDCGMGLNVDQNDNVYITGSYQSSVDLDIGTGNYPVDGVSGNDAFLAKYNNNGNILWGVIFSGTLDSEGYRVGTDINGNVYSVGKFYNTVDFDPGLGIFNLTATTGGPYSISDIYLSKLDSNGNFVYAKKIGGLGVKDLSGFKVDSNGDIYLSGYFNKETFFSDTVSLIPTVGQDNIYDIFIAKWNSIGNLQWAKQIGSGSILQRSEGIITDSNGNIYLCGNFHETTDFDPSISGTFFMTPHTLGSTDIFILKLDNDGNFLWAKSMEGSDPNSAKSLALDQSDNLIITGDFSGTIDFDPSNNNYFLTCPPNSGYNPFLLKLNSNGDFIWAKHLIGNGYGTSVAINPNGNICITGKFNNTCDFSNGNNVAINSTLGGSDIFIAEYSSSGNFNWVKCIGSNQDDIGNSVVADSFGNYFSISNFFGSAYINNSLDNLNLTSHGNQDVMVVKISDFSLNTYDFNRDDFLLYPNPSKNVLYLTIPEIYENGVLAVYSINGQLVINSEFKRNLNIGDLATGIYIIKIVNDKNQSIIRKFIKN</sequence>
<gene>
    <name evidence="4" type="ORF">ACFFVF_02795</name>
</gene>
<evidence type="ECO:0000313" key="5">
    <source>
        <dbReference type="Proteomes" id="UP001589607"/>
    </source>
</evidence>
<dbReference type="EMBL" id="JBHMEY010000006">
    <property type="protein sequence ID" value="MFB9095431.1"/>
    <property type="molecule type" value="Genomic_DNA"/>
</dbReference>
<keyword evidence="5" id="KW-1185">Reference proteome</keyword>
<dbReference type="InterPro" id="IPR010620">
    <property type="entry name" value="SBBP_repeat"/>
</dbReference>
<feature type="chain" id="PRO_5045572270" evidence="2">
    <location>
        <begin position="20"/>
        <end position="568"/>
    </location>
</feature>
<protein>
    <submittedName>
        <fullName evidence="4">SBBP repeat-containing protein</fullName>
    </submittedName>
</protein>